<evidence type="ECO:0000259" key="1">
    <source>
        <dbReference type="SMART" id="SM00233"/>
    </source>
</evidence>
<feature type="domain" description="PH" evidence="1">
    <location>
        <begin position="1"/>
        <end position="99"/>
    </location>
</feature>
<dbReference type="Pfam" id="PF00169">
    <property type="entry name" value="PH"/>
    <property type="match status" value="1"/>
</dbReference>
<evidence type="ECO:0000313" key="2">
    <source>
        <dbReference type="EMBL" id="CAF4011754.1"/>
    </source>
</evidence>
<comment type="caution">
    <text evidence="2">The sequence shown here is derived from an EMBL/GenBank/DDBJ whole genome shotgun (WGS) entry which is preliminary data.</text>
</comment>
<reference evidence="2" key="1">
    <citation type="submission" date="2021-02" db="EMBL/GenBank/DDBJ databases">
        <authorList>
            <person name="Nowell W R."/>
        </authorList>
    </citation>
    <scope>NUCLEOTIDE SEQUENCE</scope>
</reference>
<dbReference type="SMART" id="SM00233">
    <property type="entry name" value="PH"/>
    <property type="match status" value="1"/>
</dbReference>
<proteinExistence type="predicted"/>
<name>A0A8S2NTP7_9BILA</name>
<dbReference type="PANTHER" id="PTHR12156:SF5">
    <property type="entry name" value="FI18040P1"/>
    <property type="match status" value="1"/>
</dbReference>
<sequence length="105" mass="12455">MGGMKFKTWNRRWFVFDRKRRALFYYQDKTETKLRGCIYFQSIVEVYVDHLQSISLRSPEPREATFIVKTIERPYYLVAPTVESMRMWVDVVITGAEGNTFAGET</sequence>
<organism evidence="2 3">
    <name type="scientific">Rotaria magnacalcarata</name>
    <dbReference type="NCBI Taxonomy" id="392030"/>
    <lineage>
        <taxon>Eukaryota</taxon>
        <taxon>Metazoa</taxon>
        <taxon>Spiralia</taxon>
        <taxon>Gnathifera</taxon>
        <taxon>Rotifera</taxon>
        <taxon>Eurotatoria</taxon>
        <taxon>Bdelloidea</taxon>
        <taxon>Philodinida</taxon>
        <taxon>Philodinidae</taxon>
        <taxon>Rotaria</taxon>
    </lineage>
</organism>
<dbReference type="Gene3D" id="2.30.29.30">
    <property type="entry name" value="Pleckstrin-homology domain (PH domain)/Phosphotyrosine-binding domain (PTB)"/>
    <property type="match status" value="1"/>
</dbReference>
<dbReference type="PANTHER" id="PTHR12156">
    <property type="entry name" value="PLECKSTRIN HOMOLOGY-LIKE DOMAIN, FAMILY B, MEMBER 3"/>
    <property type="match status" value="1"/>
</dbReference>
<gene>
    <name evidence="2" type="ORF">SMN809_LOCUS12509</name>
</gene>
<dbReference type="AlphaFoldDB" id="A0A8S2NTP7"/>
<evidence type="ECO:0000313" key="3">
    <source>
        <dbReference type="Proteomes" id="UP000676336"/>
    </source>
</evidence>
<dbReference type="Proteomes" id="UP000676336">
    <property type="component" value="Unassembled WGS sequence"/>
</dbReference>
<dbReference type="InterPro" id="IPR011993">
    <property type="entry name" value="PH-like_dom_sf"/>
</dbReference>
<dbReference type="EMBL" id="CAJOBI010004736">
    <property type="protein sequence ID" value="CAF4011754.1"/>
    <property type="molecule type" value="Genomic_DNA"/>
</dbReference>
<dbReference type="InterPro" id="IPR001849">
    <property type="entry name" value="PH_domain"/>
</dbReference>
<accession>A0A8S2NTP7</accession>
<dbReference type="InterPro" id="IPR052212">
    <property type="entry name" value="PH-like_domain"/>
</dbReference>
<protein>
    <recommendedName>
        <fullName evidence="1">PH domain-containing protein</fullName>
    </recommendedName>
</protein>
<dbReference type="SUPFAM" id="SSF50729">
    <property type="entry name" value="PH domain-like"/>
    <property type="match status" value="1"/>
</dbReference>